<evidence type="ECO:0008006" key="4">
    <source>
        <dbReference type="Google" id="ProtNLM"/>
    </source>
</evidence>
<dbReference type="Proteomes" id="UP000429552">
    <property type="component" value="Unassembled WGS sequence"/>
</dbReference>
<dbReference type="AlphaFoldDB" id="A0A640TLF7"/>
<proteinExistence type="predicted"/>
<accession>A0A640TLF7</accession>
<evidence type="ECO:0000313" key="2">
    <source>
        <dbReference type="EMBL" id="GFE24369.1"/>
    </source>
</evidence>
<comment type="caution">
    <text evidence="2">The sequence shown here is derived from an EMBL/GenBank/DDBJ whole genome shotgun (WGS) entry which is preliminary data.</text>
</comment>
<reference evidence="2 3" key="1">
    <citation type="submission" date="2019-12" db="EMBL/GenBank/DDBJ databases">
        <title>Whole genome shotgun sequence of Streptomyces libani subsp. libani NBRC 13452.</title>
        <authorList>
            <person name="Ichikawa N."/>
            <person name="Kimura A."/>
            <person name="Kitahashi Y."/>
            <person name="Komaki H."/>
            <person name="Tamura T."/>
        </authorList>
    </citation>
    <scope>NUCLEOTIDE SEQUENCE [LARGE SCALE GENOMIC DNA]</scope>
    <source>
        <strain evidence="2 3">NBRC 13452</strain>
    </source>
</reference>
<feature type="compositionally biased region" description="Pro residues" evidence="1">
    <location>
        <begin position="1"/>
        <end position="12"/>
    </location>
</feature>
<dbReference type="EMBL" id="BLIP01000001">
    <property type="protein sequence ID" value="GFE24369.1"/>
    <property type="molecule type" value="Genomic_DNA"/>
</dbReference>
<feature type="region of interest" description="Disordered" evidence="1">
    <location>
        <begin position="1"/>
        <end position="60"/>
    </location>
</feature>
<sequence>MRPRAPAPPGGPRRPARRAPFGNSRMPLPGPPPLNQADPQSGTGSGAPAGEDPAGRMTGGTHMSVLKRVGMTAMAVAALVVPAGVVVGTAGPAAAKAATTQGCPYGAVCIYPQNAGWNGGHPSHFYYSYGAHNLSNMVGVHRIYNNQSGGATMRTCTGYNGTGCQGYLPANNYIDKDMTPINSITLQR</sequence>
<protein>
    <recommendedName>
        <fullName evidence="4">Peptidase inhibitor family I36</fullName>
    </recommendedName>
</protein>
<name>A0A640TLF7_STRNI</name>
<organism evidence="2 3">
    <name type="scientific">Streptomyces nigrescens</name>
    <dbReference type="NCBI Taxonomy" id="1920"/>
    <lineage>
        <taxon>Bacteria</taxon>
        <taxon>Bacillati</taxon>
        <taxon>Actinomycetota</taxon>
        <taxon>Actinomycetes</taxon>
        <taxon>Kitasatosporales</taxon>
        <taxon>Streptomycetaceae</taxon>
        <taxon>Streptomyces</taxon>
    </lineage>
</organism>
<evidence type="ECO:0000313" key="3">
    <source>
        <dbReference type="Proteomes" id="UP000429552"/>
    </source>
</evidence>
<gene>
    <name evidence="2" type="ORF">Sliba_48220</name>
</gene>
<evidence type="ECO:0000256" key="1">
    <source>
        <dbReference type="SAM" id="MobiDB-lite"/>
    </source>
</evidence>